<evidence type="ECO:0000256" key="15">
    <source>
        <dbReference type="ARBA" id="ARBA00023136"/>
    </source>
</evidence>
<comment type="subunit">
    <text evidence="17">The cytochrome bc1 complex is composed of a cytochrome b (QcrB), the Rieske iron-sulfur protein (QcrA) and a diheme cytochrome c (QcrC) subunit.</text>
</comment>
<keyword evidence="22" id="KW-1185">Reference proteome</keyword>
<dbReference type="EC" id="7.1.1.8" evidence="2 17"/>
<dbReference type="STRING" id="686624.SAMN04488242_1907"/>
<comment type="subcellular location">
    <subcellularLocation>
        <location evidence="1 17">Cell membrane</location>
        <topology evidence="1 17">Multi-pass membrane protein</topology>
    </subcellularLocation>
</comment>
<keyword evidence="12 17" id="KW-0249">Electron transport</keyword>
<evidence type="ECO:0000256" key="16">
    <source>
        <dbReference type="ARBA" id="ARBA00029351"/>
    </source>
</evidence>
<evidence type="ECO:0000256" key="1">
    <source>
        <dbReference type="ARBA" id="ARBA00004651"/>
    </source>
</evidence>
<dbReference type="Proteomes" id="UP000199475">
    <property type="component" value="Unassembled WGS sequence"/>
</dbReference>
<feature type="binding site" description="covalent" evidence="18">
    <location>
        <position position="159"/>
    </location>
    <ligand>
        <name>heme c</name>
        <dbReference type="ChEBI" id="CHEBI:61717"/>
        <label>2</label>
    </ligand>
</feature>
<dbReference type="Pfam" id="PF00034">
    <property type="entry name" value="Cytochrom_C"/>
    <property type="match status" value="1"/>
</dbReference>
<gene>
    <name evidence="21" type="ORF">SAMN04488242_1907</name>
</gene>
<evidence type="ECO:0000256" key="19">
    <source>
        <dbReference type="PIRSR" id="PIRSR000007-51"/>
    </source>
</evidence>
<evidence type="ECO:0000256" key="10">
    <source>
        <dbReference type="ARBA" id="ARBA00022737"/>
    </source>
</evidence>
<dbReference type="PROSITE" id="PS51007">
    <property type="entry name" value="CYTC"/>
    <property type="match status" value="2"/>
</dbReference>
<proteinExistence type="predicted"/>
<dbReference type="InterPro" id="IPR050597">
    <property type="entry name" value="Cytochrome_c_Oxidase_Subunit"/>
</dbReference>
<keyword evidence="5 17" id="KW-1003">Cell membrane</keyword>
<dbReference type="InterPro" id="IPR009056">
    <property type="entry name" value="Cyt_c-like_dom"/>
</dbReference>
<feature type="domain" description="Cytochrome c" evidence="20">
    <location>
        <begin position="45"/>
        <end position="124"/>
    </location>
</feature>
<dbReference type="GO" id="GO:0005506">
    <property type="term" value="F:iron ion binding"/>
    <property type="evidence" value="ECO:0007669"/>
    <property type="project" value="UniProtKB-UniRule"/>
</dbReference>
<evidence type="ECO:0000259" key="20">
    <source>
        <dbReference type="PROSITE" id="PS51007"/>
    </source>
</evidence>
<evidence type="ECO:0000256" key="14">
    <source>
        <dbReference type="ARBA" id="ARBA00023004"/>
    </source>
</evidence>
<protein>
    <recommendedName>
        <fullName evidence="3 17">Cytochrome bc1 complex cytochrome c subunit</fullName>
        <ecNumber evidence="2 17">7.1.1.8</ecNumber>
    </recommendedName>
</protein>
<keyword evidence="14 17" id="KW-0408">Iron</keyword>
<reference evidence="21 22" key="1">
    <citation type="submission" date="2016-10" db="EMBL/GenBank/DDBJ databases">
        <authorList>
            <person name="de Groot N.N."/>
        </authorList>
    </citation>
    <scope>NUCLEOTIDE SEQUENCE [LARGE SCALE GENOMIC DNA]</scope>
    <source>
        <strain evidence="21 22">CGMCC 1.9159</strain>
    </source>
</reference>
<dbReference type="GO" id="GO:0020037">
    <property type="term" value="F:heme binding"/>
    <property type="evidence" value="ECO:0007669"/>
    <property type="project" value="UniProtKB-UniRule"/>
</dbReference>
<keyword evidence="13 17" id="KW-1133">Transmembrane helix</keyword>
<dbReference type="InterPro" id="IPR009152">
    <property type="entry name" value="bc1_cytC-su"/>
</dbReference>
<evidence type="ECO:0000256" key="11">
    <source>
        <dbReference type="ARBA" id="ARBA00022967"/>
    </source>
</evidence>
<dbReference type="RefSeq" id="WP_245701630.1">
    <property type="nucleotide sequence ID" value="NZ_FNGP01000003.1"/>
</dbReference>
<evidence type="ECO:0000256" key="2">
    <source>
        <dbReference type="ARBA" id="ARBA00012951"/>
    </source>
</evidence>
<evidence type="ECO:0000256" key="7">
    <source>
        <dbReference type="ARBA" id="ARBA00022660"/>
    </source>
</evidence>
<evidence type="ECO:0000256" key="6">
    <source>
        <dbReference type="ARBA" id="ARBA00022617"/>
    </source>
</evidence>
<evidence type="ECO:0000256" key="18">
    <source>
        <dbReference type="PIRSR" id="PIRSR000007-50"/>
    </source>
</evidence>
<feature type="binding site" description="covalent" evidence="18">
    <location>
        <position position="61"/>
    </location>
    <ligand>
        <name>heme c</name>
        <dbReference type="ChEBI" id="CHEBI:61717"/>
        <label>1</label>
    </ligand>
</feature>
<evidence type="ECO:0000256" key="8">
    <source>
        <dbReference type="ARBA" id="ARBA00022692"/>
    </source>
</evidence>
<feature type="binding site" description="axial binding residue" evidence="19">
    <location>
        <position position="160"/>
    </location>
    <ligand>
        <name>heme c</name>
        <dbReference type="ChEBI" id="CHEBI:61717"/>
        <label>2</label>
    </ligand>
    <ligandPart>
        <name>Fe</name>
        <dbReference type="ChEBI" id="CHEBI:18248"/>
    </ligandPart>
</feature>
<evidence type="ECO:0000256" key="12">
    <source>
        <dbReference type="ARBA" id="ARBA00022982"/>
    </source>
</evidence>
<name>A0A1G9KZ86_9ACTN</name>
<organism evidence="21 22">
    <name type="scientific">Tessaracoccus oleiagri</name>
    <dbReference type="NCBI Taxonomy" id="686624"/>
    <lineage>
        <taxon>Bacteria</taxon>
        <taxon>Bacillati</taxon>
        <taxon>Actinomycetota</taxon>
        <taxon>Actinomycetes</taxon>
        <taxon>Propionibacteriales</taxon>
        <taxon>Propionibacteriaceae</taxon>
        <taxon>Tessaracoccus</taxon>
    </lineage>
</organism>
<keyword evidence="11 17" id="KW-1278">Translocase</keyword>
<dbReference type="InterPro" id="IPR036909">
    <property type="entry name" value="Cyt_c-like_dom_sf"/>
</dbReference>
<keyword evidence="7 17" id="KW-0679">Respiratory chain</keyword>
<dbReference type="Gene3D" id="1.10.760.10">
    <property type="entry name" value="Cytochrome c-like domain"/>
    <property type="match status" value="2"/>
</dbReference>
<feature type="transmembrane region" description="Helical" evidence="17">
    <location>
        <begin position="241"/>
        <end position="259"/>
    </location>
</feature>
<keyword evidence="8 17" id="KW-0812">Transmembrane</keyword>
<evidence type="ECO:0000256" key="5">
    <source>
        <dbReference type="ARBA" id="ARBA00022475"/>
    </source>
</evidence>
<feature type="binding site" description="covalent" evidence="18">
    <location>
        <position position="58"/>
    </location>
    <ligand>
        <name>heme c</name>
        <dbReference type="ChEBI" id="CHEBI:61717"/>
        <label>1</label>
    </ligand>
</feature>
<dbReference type="PANTHER" id="PTHR33751:SF13">
    <property type="entry name" value="CYTOCHROME BC1 COMPLEX CYTOCHROME C SUBUNIT"/>
    <property type="match status" value="1"/>
</dbReference>
<dbReference type="AlphaFoldDB" id="A0A1G9KZ86"/>
<keyword evidence="10" id="KW-0677">Repeat</keyword>
<evidence type="ECO:0000256" key="13">
    <source>
        <dbReference type="ARBA" id="ARBA00022989"/>
    </source>
</evidence>
<comment type="PTM">
    <text evidence="18">Binds 2 heme c groups covalently per subunit.</text>
</comment>
<dbReference type="EMBL" id="FNGP01000003">
    <property type="protein sequence ID" value="SDL55051.1"/>
    <property type="molecule type" value="Genomic_DNA"/>
</dbReference>
<keyword evidence="9 17" id="KW-0479">Metal-binding</keyword>
<evidence type="ECO:0000313" key="22">
    <source>
        <dbReference type="Proteomes" id="UP000199475"/>
    </source>
</evidence>
<feature type="binding site" description="covalent" evidence="18">
    <location>
        <position position="156"/>
    </location>
    <ligand>
        <name>heme c</name>
        <dbReference type="ChEBI" id="CHEBI:61717"/>
        <label>2</label>
    </ligand>
</feature>
<dbReference type="PANTHER" id="PTHR33751">
    <property type="entry name" value="CBB3-TYPE CYTOCHROME C OXIDASE SUBUNIT FIXP"/>
    <property type="match status" value="1"/>
</dbReference>
<evidence type="ECO:0000256" key="4">
    <source>
        <dbReference type="ARBA" id="ARBA00022448"/>
    </source>
</evidence>
<keyword evidence="4 17" id="KW-0813">Transport</keyword>
<evidence type="ECO:0000256" key="3">
    <source>
        <dbReference type="ARBA" id="ARBA00017819"/>
    </source>
</evidence>
<evidence type="ECO:0000256" key="17">
    <source>
        <dbReference type="PIRNR" id="PIRNR000007"/>
    </source>
</evidence>
<evidence type="ECO:0000313" key="21">
    <source>
        <dbReference type="EMBL" id="SDL55051.1"/>
    </source>
</evidence>
<keyword evidence="15 17" id="KW-0472">Membrane</keyword>
<accession>A0A1G9KZ86</accession>
<sequence length="266" mass="28028">MNTESKRRRKSLARPWLLVLALLVVGVAYSAVIPQTSSADTEMTQQIAEGKALFDVSCSSCHGLNGEGQTTGPSLIGVGAASVDFQMGTGRMPAARAEAQIPVREVQYSQEQIDAVAAYVATFGPGPAVPEASQYEPEGLSEEEIARGGALFRANCSACHGIVGGGGAMPEGKQAPSLADTENVHIYEAIRTGPQQMPMFSKDVLEDEDVRQIIGYLNEASEQPQYGGLGMGNNGPVSEGLWIFLLGIGGLSLVAFWIAKNGARAR</sequence>
<feature type="domain" description="Cytochrome c" evidence="20">
    <location>
        <begin position="143"/>
        <end position="221"/>
    </location>
</feature>
<keyword evidence="6 17" id="KW-0349">Heme</keyword>
<comment type="catalytic activity">
    <reaction evidence="16 17">
        <text>a quinol + 2 Fe(III)-[cytochrome c](out) = a quinone + 2 Fe(II)-[cytochrome c](out) + 2 H(+)(out)</text>
        <dbReference type="Rhea" id="RHEA:11484"/>
        <dbReference type="Rhea" id="RHEA-COMP:10350"/>
        <dbReference type="Rhea" id="RHEA-COMP:14399"/>
        <dbReference type="ChEBI" id="CHEBI:15378"/>
        <dbReference type="ChEBI" id="CHEBI:24646"/>
        <dbReference type="ChEBI" id="CHEBI:29033"/>
        <dbReference type="ChEBI" id="CHEBI:29034"/>
        <dbReference type="ChEBI" id="CHEBI:132124"/>
        <dbReference type="EC" id="7.1.1.8"/>
    </reaction>
</comment>
<feature type="binding site" description="axial binding residue" evidence="19">
    <location>
        <position position="62"/>
    </location>
    <ligand>
        <name>heme c</name>
        <dbReference type="ChEBI" id="CHEBI:61717"/>
        <label>1</label>
    </ligand>
    <ligandPart>
        <name>Fe</name>
        <dbReference type="ChEBI" id="CHEBI:18248"/>
    </ligandPart>
</feature>
<comment type="caution">
    <text evidence="17">Lacks conserved residue(s) required for the propagation of feature annotation.</text>
</comment>
<dbReference type="SUPFAM" id="SSF46626">
    <property type="entry name" value="Cytochrome c"/>
    <property type="match status" value="2"/>
</dbReference>
<dbReference type="Pfam" id="PF13442">
    <property type="entry name" value="Cytochrome_CBB3"/>
    <property type="match status" value="1"/>
</dbReference>
<dbReference type="GO" id="GO:0005886">
    <property type="term" value="C:plasma membrane"/>
    <property type="evidence" value="ECO:0007669"/>
    <property type="project" value="UniProtKB-SubCell"/>
</dbReference>
<dbReference type="PIRSF" id="PIRSF000007">
    <property type="entry name" value="Ubiq_cycred_cyc"/>
    <property type="match status" value="1"/>
</dbReference>
<evidence type="ECO:0000256" key="9">
    <source>
        <dbReference type="ARBA" id="ARBA00022723"/>
    </source>
</evidence>
<dbReference type="GO" id="GO:0008121">
    <property type="term" value="F:quinol-cytochrome-c reductase activity"/>
    <property type="evidence" value="ECO:0007669"/>
    <property type="project" value="UniProtKB-UniRule"/>
</dbReference>